<dbReference type="RefSeq" id="WP_134751100.1">
    <property type="nucleotide sequence ID" value="NZ_MYFO02000006.1"/>
</dbReference>
<dbReference type="OrthoDB" id="25220at2"/>
<evidence type="ECO:0000313" key="2">
    <source>
        <dbReference type="Proteomes" id="UP000298246"/>
    </source>
</evidence>
<dbReference type="AlphaFoldDB" id="A0A4Y8Q8F7"/>
<sequence>MSEGKSYPLDIFMERYASFTDDLTTMEQNIEKLNRIYARENFCIDQHGNLVVKGDVTQRICNFFVYPTHKLYFDHGNFIELEGVAVVAYTKHEEKYKKVYLNLTNDLIESGSWVRSEYLDTEYDLMKASQYFYLRSALKIATRRIGTNDVMIFDGEDWVEDEEAAGLLKEYQSYIKNRRIWDKVKNIDSLQNTIGDYLKAMQTYITGNQLTTHGNEPIDENTNKGWENDEFYFLWGKEFWKWMETRFASKDMTFDKDRFIDYLVEQNVIEVETEKRGRIRVEVWETVYPKFKKRFLKINRAKLEHLLK</sequence>
<proteinExistence type="predicted"/>
<reference evidence="1 2" key="1">
    <citation type="submission" date="2017-03" db="EMBL/GenBank/DDBJ databases">
        <title>Isolation of Levoglucosan Utilizing Bacteria.</title>
        <authorList>
            <person name="Arya A.S."/>
        </authorList>
    </citation>
    <scope>NUCLEOTIDE SEQUENCE [LARGE SCALE GENOMIC DNA]</scope>
    <source>
        <strain evidence="1 2">MEC069</strain>
    </source>
</reference>
<name>A0A4Y8Q8F7_9BACL</name>
<evidence type="ECO:0000313" key="1">
    <source>
        <dbReference type="EMBL" id="TFE89815.1"/>
    </source>
</evidence>
<comment type="caution">
    <text evidence="1">The sequence shown here is derived from an EMBL/GenBank/DDBJ whole genome shotgun (WGS) entry which is preliminary data.</text>
</comment>
<protein>
    <submittedName>
        <fullName evidence="1">Uncharacterized protein</fullName>
    </submittedName>
</protein>
<keyword evidence="2" id="KW-1185">Reference proteome</keyword>
<dbReference type="Proteomes" id="UP000298246">
    <property type="component" value="Unassembled WGS sequence"/>
</dbReference>
<gene>
    <name evidence="1" type="ORF">B5M42_06920</name>
</gene>
<dbReference type="EMBL" id="MYFO01000006">
    <property type="protein sequence ID" value="TFE89815.1"/>
    <property type="molecule type" value="Genomic_DNA"/>
</dbReference>
<accession>A0A4Y8Q8F7</accession>
<organism evidence="1 2">
    <name type="scientific">Paenibacillus athensensis</name>
    <dbReference type="NCBI Taxonomy" id="1967502"/>
    <lineage>
        <taxon>Bacteria</taxon>
        <taxon>Bacillati</taxon>
        <taxon>Bacillota</taxon>
        <taxon>Bacilli</taxon>
        <taxon>Bacillales</taxon>
        <taxon>Paenibacillaceae</taxon>
        <taxon>Paenibacillus</taxon>
    </lineage>
</organism>